<dbReference type="RefSeq" id="WP_133994931.1">
    <property type="nucleotide sequence ID" value="NZ_SODV01000001.1"/>
</dbReference>
<keyword evidence="1" id="KW-0732">Signal</keyword>
<organism evidence="2 3">
    <name type="scientific">Dinghuibacter silviterrae</name>
    <dbReference type="NCBI Taxonomy" id="1539049"/>
    <lineage>
        <taxon>Bacteria</taxon>
        <taxon>Pseudomonadati</taxon>
        <taxon>Bacteroidota</taxon>
        <taxon>Chitinophagia</taxon>
        <taxon>Chitinophagales</taxon>
        <taxon>Chitinophagaceae</taxon>
        <taxon>Dinghuibacter</taxon>
    </lineage>
</organism>
<reference evidence="2 3" key="1">
    <citation type="submission" date="2019-03" db="EMBL/GenBank/DDBJ databases">
        <title>Genomic Encyclopedia of Type Strains, Phase IV (KMG-IV): sequencing the most valuable type-strain genomes for metagenomic binning, comparative biology and taxonomic classification.</title>
        <authorList>
            <person name="Goeker M."/>
        </authorList>
    </citation>
    <scope>NUCLEOTIDE SEQUENCE [LARGE SCALE GENOMIC DNA]</scope>
    <source>
        <strain evidence="2 3">DSM 100059</strain>
    </source>
</reference>
<feature type="signal peptide" evidence="1">
    <location>
        <begin position="1"/>
        <end position="20"/>
    </location>
</feature>
<feature type="chain" id="PRO_5020705343" evidence="1">
    <location>
        <begin position="21"/>
        <end position="915"/>
    </location>
</feature>
<comment type="caution">
    <text evidence="2">The sequence shown here is derived from an EMBL/GenBank/DDBJ whole genome shotgun (WGS) entry which is preliminary data.</text>
</comment>
<dbReference type="AlphaFoldDB" id="A0A4R8DV79"/>
<dbReference type="NCBIfam" id="TIGR04183">
    <property type="entry name" value="Por_Secre_tail"/>
    <property type="match status" value="1"/>
</dbReference>
<dbReference type="InterPro" id="IPR026444">
    <property type="entry name" value="Secre_tail"/>
</dbReference>
<evidence type="ECO:0000313" key="3">
    <source>
        <dbReference type="Proteomes" id="UP000294498"/>
    </source>
</evidence>
<dbReference type="InterPro" id="IPR013783">
    <property type="entry name" value="Ig-like_fold"/>
</dbReference>
<dbReference type="Pfam" id="PF13573">
    <property type="entry name" value="SprB"/>
    <property type="match status" value="2"/>
</dbReference>
<evidence type="ECO:0000313" key="2">
    <source>
        <dbReference type="EMBL" id="TDX02314.1"/>
    </source>
</evidence>
<keyword evidence="3" id="KW-1185">Reference proteome</keyword>
<dbReference type="EMBL" id="SODV01000001">
    <property type="protein sequence ID" value="TDX02314.1"/>
    <property type="molecule type" value="Genomic_DNA"/>
</dbReference>
<protein>
    <submittedName>
        <fullName evidence="2">Putative secreted protein (Por secretion system target)</fullName>
    </submittedName>
</protein>
<gene>
    <name evidence="2" type="ORF">EDB95_3370</name>
</gene>
<accession>A0A4R8DV79</accession>
<evidence type="ECO:0000256" key="1">
    <source>
        <dbReference type="SAM" id="SignalP"/>
    </source>
</evidence>
<dbReference type="OrthoDB" id="601690at2"/>
<dbReference type="Gene3D" id="2.60.40.10">
    <property type="entry name" value="Immunoglobulins"/>
    <property type="match status" value="2"/>
</dbReference>
<proteinExistence type="predicted"/>
<dbReference type="Proteomes" id="UP000294498">
    <property type="component" value="Unassembled WGS sequence"/>
</dbReference>
<name>A0A4R8DV79_9BACT</name>
<sequence length="915" mass="97058">MYRILLCVLFALSCALTSEAQCPAATPPVINSVTATQSRCQASGTATVSASGGSTPYTYSIIAGPVLAPSQSSNIFNSLSPGTYTVQVTDNCNTTVTKSFTVTGTYAVPSLTVTSVNPSCPSSSDGSITMSVTNGRAPVTYALISPSPVTAGPQAGNVFTGLTAGTYTAQVKDSCGNIQTQNVTLAAAPSSMLVVGNNGVSILQYISCDSFAVYLTFNYTNYKPPYTITATLPNGSTLTQVLTAPVVNNGSFYDTIRIRYNHITGNTDLLPITITNQCGVSSSGYITLSTGMDMTPDSTVASVCGRGYTYTFDEFPNLHCSTVTYTLISPSGAVLATQTNNSTFVGYPPGSGYKVIRQDCCGKDTLQFNWGETPPFQITYTLSLSYGTCIEGTSSLYITFNYNDIADAVLVSGPPSVTLPDGTVKTYTYPDTAYDVYNGGFIGYFGPGTYEMYVIDTSCGQKDSVTLTFGPGDVRNTVFGATLEKGCNNANKILLSVNNNNWWMPGTVTVNSTSAQLYNQYDESSATSYSDSVQNLPAGTYYASYQYSNIYGASYFRGQSTWPCTVDNDTIVIPPYTNPLFNSTPALAICGATREVALIPDTTTGVPPYQYQITAGPTTTGLQSSPVFTGLAAGTYTFQMIDACDNSYSHSISISTLAVPSVVTTGSTCVGSDVLFTLPYSPFFTYTWQYPNGTTSNGNTLALDPITTSDIGTYTVSLTSTIAGCTNTSSSSFSLNSCLALAETLLQFSGQWENGNIQLNWQTTDDINTSYYIVERSTDGIRFTPLQQVEAVGGNYAVTDAHVPPGMVYYRLESVDKNGTYGYSNVLSFHNGNTQPFYVYPSLVTGNAYVTVTSPATGHISYIRVVSVDGKILKTIPVAAGVTQTSIDVSGLAAGVYFVVMNGDEGMLGAKMLKE</sequence>
<dbReference type="InterPro" id="IPR025667">
    <property type="entry name" value="SprB_repeat"/>
</dbReference>